<dbReference type="SUPFAM" id="SSF54197">
    <property type="entry name" value="HIT-like"/>
    <property type="match status" value="1"/>
</dbReference>
<dbReference type="GO" id="GO:0009117">
    <property type="term" value="P:nucleotide metabolic process"/>
    <property type="evidence" value="ECO:0007669"/>
    <property type="project" value="TreeGrafter"/>
</dbReference>
<evidence type="ECO:0000313" key="6">
    <source>
        <dbReference type="Proteomes" id="UP000178235"/>
    </source>
</evidence>
<dbReference type="AlphaFoldDB" id="A0A1F6VE30"/>
<dbReference type="InterPro" id="IPR036265">
    <property type="entry name" value="HIT-like_sf"/>
</dbReference>
<comment type="caution">
    <text evidence="5">The sequence shown here is derived from an EMBL/GenBank/DDBJ whole genome shotgun (WGS) entry which is preliminary data.</text>
</comment>
<feature type="short sequence motif" description="Histidine triad motif" evidence="2 3">
    <location>
        <begin position="92"/>
        <end position="96"/>
    </location>
</feature>
<dbReference type="PROSITE" id="PS51084">
    <property type="entry name" value="HIT_2"/>
    <property type="match status" value="1"/>
</dbReference>
<dbReference type="Gene3D" id="3.30.428.10">
    <property type="entry name" value="HIT-like"/>
    <property type="match status" value="1"/>
</dbReference>
<dbReference type="Pfam" id="PF01230">
    <property type="entry name" value="HIT"/>
    <property type="match status" value="1"/>
</dbReference>
<evidence type="ECO:0000256" key="1">
    <source>
        <dbReference type="PIRSR" id="PIRSR601310-1"/>
    </source>
</evidence>
<dbReference type="InterPro" id="IPR001310">
    <property type="entry name" value="Histidine_triad_HIT"/>
</dbReference>
<evidence type="ECO:0000256" key="2">
    <source>
        <dbReference type="PIRSR" id="PIRSR601310-3"/>
    </source>
</evidence>
<dbReference type="EMBL" id="MFTS01000007">
    <property type="protein sequence ID" value="OGI67907.1"/>
    <property type="molecule type" value="Genomic_DNA"/>
</dbReference>
<accession>A0A1F6VE30</accession>
<organism evidence="5 6">
    <name type="scientific">Candidatus Nomurabacteria bacterium RIFCSPHIGHO2_01_FULL_42_15</name>
    <dbReference type="NCBI Taxonomy" id="1801742"/>
    <lineage>
        <taxon>Bacteria</taxon>
        <taxon>Candidatus Nomuraibacteriota</taxon>
    </lineage>
</organism>
<feature type="active site" description="Tele-AMP-histidine intermediate" evidence="1">
    <location>
        <position position="94"/>
    </location>
</feature>
<reference evidence="5 6" key="1">
    <citation type="journal article" date="2016" name="Nat. Commun.">
        <title>Thousands of microbial genomes shed light on interconnected biogeochemical processes in an aquifer system.</title>
        <authorList>
            <person name="Anantharaman K."/>
            <person name="Brown C.T."/>
            <person name="Hug L.A."/>
            <person name="Sharon I."/>
            <person name="Castelle C.J."/>
            <person name="Probst A.J."/>
            <person name="Thomas B.C."/>
            <person name="Singh A."/>
            <person name="Wilkins M.J."/>
            <person name="Karaoz U."/>
            <person name="Brodie E.L."/>
            <person name="Williams K.H."/>
            <person name="Hubbard S.S."/>
            <person name="Banfield J.F."/>
        </authorList>
    </citation>
    <scope>NUCLEOTIDE SEQUENCE [LARGE SCALE GENOMIC DNA]</scope>
</reference>
<protein>
    <recommendedName>
        <fullName evidence="4">HIT domain-containing protein</fullName>
    </recommendedName>
</protein>
<name>A0A1F6VE30_9BACT</name>
<dbReference type="Proteomes" id="UP000178235">
    <property type="component" value="Unassembled WGS sequence"/>
</dbReference>
<evidence type="ECO:0000256" key="3">
    <source>
        <dbReference type="PROSITE-ProRule" id="PRU00464"/>
    </source>
</evidence>
<evidence type="ECO:0000313" key="5">
    <source>
        <dbReference type="EMBL" id="OGI67907.1"/>
    </source>
</evidence>
<dbReference type="PRINTS" id="PR00332">
    <property type="entry name" value="HISTRIAD"/>
</dbReference>
<dbReference type="InterPro" id="IPR011146">
    <property type="entry name" value="HIT-like"/>
</dbReference>
<feature type="domain" description="HIT" evidence="4">
    <location>
        <begin position="5"/>
        <end position="107"/>
    </location>
</feature>
<dbReference type="GO" id="GO:0003824">
    <property type="term" value="F:catalytic activity"/>
    <property type="evidence" value="ECO:0007669"/>
    <property type="project" value="InterPro"/>
</dbReference>
<sequence>MSDCIFCKIVKKEIPANIIYEDENFLAFLDINPVSYGHTLIVPKKHIIWMHEANDSLISEIFKLAKRIMLAIKNGMKSDYVQLSVVGKDVPHFHIHLKPRKLSDDIHDSSTKKYEKGKSEEVALKITQAL</sequence>
<dbReference type="PANTHER" id="PTHR46648">
    <property type="entry name" value="HIT FAMILY PROTEIN 1"/>
    <property type="match status" value="1"/>
</dbReference>
<gene>
    <name evidence="5" type="ORF">A2738_03610</name>
</gene>
<proteinExistence type="predicted"/>
<evidence type="ECO:0000259" key="4">
    <source>
        <dbReference type="PROSITE" id="PS51084"/>
    </source>
</evidence>
<dbReference type="PANTHER" id="PTHR46648:SF1">
    <property type="entry name" value="ADENOSINE 5'-MONOPHOSPHORAMIDASE HNT1"/>
    <property type="match status" value="1"/>
</dbReference>